<keyword evidence="7" id="KW-0175">Coiled coil</keyword>
<evidence type="ECO:0000256" key="8">
    <source>
        <dbReference type="SAM" id="MobiDB-lite"/>
    </source>
</evidence>
<dbReference type="PANTHER" id="PTHR47972:SF45">
    <property type="entry name" value="PROTEIN CLARET SEGREGATIONAL"/>
    <property type="match status" value="1"/>
</dbReference>
<dbReference type="OrthoDB" id="3176171at2759"/>
<evidence type="ECO:0000256" key="3">
    <source>
        <dbReference type="ARBA" id="ARBA00022741"/>
    </source>
</evidence>
<evidence type="ECO:0000313" key="11">
    <source>
        <dbReference type="Proteomes" id="UP001055712"/>
    </source>
</evidence>
<keyword evidence="5 6" id="KW-0505">Motor protein</keyword>
<dbReference type="AlphaFoldDB" id="A0A9D4TKL2"/>
<evidence type="ECO:0000256" key="7">
    <source>
        <dbReference type="SAM" id="Coils"/>
    </source>
</evidence>
<dbReference type="PANTHER" id="PTHR47972">
    <property type="entry name" value="KINESIN-LIKE PROTEIN KLP-3"/>
    <property type="match status" value="1"/>
</dbReference>
<feature type="compositionally biased region" description="Low complexity" evidence="8">
    <location>
        <begin position="137"/>
        <end position="157"/>
    </location>
</feature>
<dbReference type="InterPro" id="IPR027417">
    <property type="entry name" value="P-loop_NTPase"/>
</dbReference>
<dbReference type="SUPFAM" id="SSF52540">
    <property type="entry name" value="P-loop containing nucleoside triphosphate hydrolases"/>
    <property type="match status" value="1"/>
</dbReference>
<evidence type="ECO:0000256" key="1">
    <source>
        <dbReference type="ARBA" id="ARBA00010899"/>
    </source>
</evidence>
<feature type="domain" description="Kinesin motor" evidence="9">
    <location>
        <begin position="769"/>
        <end position="1094"/>
    </location>
</feature>
<reference evidence="10" key="1">
    <citation type="journal article" date="2019" name="Plant J.">
        <title>Chlorella vulgaris genome assembly and annotation reveals the molecular basis for metabolic acclimation to high light conditions.</title>
        <authorList>
            <person name="Cecchin M."/>
            <person name="Marcolungo L."/>
            <person name="Rossato M."/>
            <person name="Girolomoni L."/>
            <person name="Cosentino E."/>
            <person name="Cuine S."/>
            <person name="Li-Beisson Y."/>
            <person name="Delledonne M."/>
            <person name="Ballottari M."/>
        </authorList>
    </citation>
    <scope>NUCLEOTIDE SEQUENCE</scope>
    <source>
        <strain evidence="10">211/11P</strain>
    </source>
</reference>
<feature type="compositionally biased region" description="Low complexity" evidence="8">
    <location>
        <begin position="1154"/>
        <end position="1165"/>
    </location>
</feature>
<comment type="similarity">
    <text evidence="1">Belongs to the TRAFAC class myosin-kinesin ATPase superfamily. Kinesin family. KIN-14 subfamily.</text>
</comment>
<evidence type="ECO:0000256" key="2">
    <source>
        <dbReference type="ARBA" id="ARBA00022701"/>
    </source>
</evidence>
<evidence type="ECO:0000259" key="9">
    <source>
        <dbReference type="PROSITE" id="PS50067"/>
    </source>
</evidence>
<feature type="compositionally biased region" description="Low complexity" evidence="8">
    <location>
        <begin position="175"/>
        <end position="226"/>
    </location>
</feature>
<evidence type="ECO:0000256" key="5">
    <source>
        <dbReference type="ARBA" id="ARBA00023175"/>
    </source>
</evidence>
<keyword evidence="11" id="KW-1185">Reference proteome</keyword>
<dbReference type="InterPro" id="IPR036961">
    <property type="entry name" value="Kinesin_motor_dom_sf"/>
</dbReference>
<evidence type="ECO:0000256" key="6">
    <source>
        <dbReference type="PROSITE-ProRule" id="PRU00283"/>
    </source>
</evidence>
<feature type="compositionally biased region" description="Basic and acidic residues" evidence="8">
    <location>
        <begin position="1"/>
        <end position="19"/>
    </location>
</feature>
<feature type="binding site" evidence="6">
    <location>
        <begin position="843"/>
        <end position="850"/>
    </location>
    <ligand>
        <name>ATP</name>
        <dbReference type="ChEBI" id="CHEBI:30616"/>
    </ligand>
</feature>
<protein>
    <recommendedName>
        <fullName evidence="9">Kinesin motor domain-containing protein</fullName>
    </recommendedName>
</protein>
<dbReference type="PRINTS" id="PR00380">
    <property type="entry name" value="KINESINHEAVY"/>
</dbReference>
<dbReference type="Pfam" id="PF00225">
    <property type="entry name" value="Kinesin"/>
    <property type="match status" value="1"/>
</dbReference>
<dbReference type="Proteomes" id="UP001055712">
    <property type="component" value="Unassembled WGS sequence"/>
</dbReference>
<dbReference type="InterPro" id="IPR001752">
    <property type="entry name" value="Kinesin_motor_dom"/>
</dbReference>
<name>A0A9D4TKL2_CHLVU</name>
<feature type="coiled-coil region" evidence="7">
    <location>
        <begin position="389"/>
        <end position="589"/>
    </location>
</feature>
<proteinExistence type="inferred from homology"/>
<reference evidence="10" key="2">
    <citation type="submission" date="2020-11" db="EMBL/GenBank/DDBJ databases">
        <authorList>
            <person name="Cecchin M."/>
            <person name="Marcolungo L."/>
            <person name="Rossato M."/>
            <person name="Girolomoni L."/>
            <person name="Cosentino E."/>
            <person name="Cuine S."/>
            <person name="Li-Beisson Y."/>
            <person name="Delledonne M."/>
            <person name="Ballottari M."/>
        </authorList>
    </citation>
    <scope>NUCLEOTIDE SEQUENCE</scope>
    <source>
        <strain evidence="10">211/11P</strain>
        <tissue evidence="10">Whole cell</tissue>
    </source>
</reference>
<dbReference type="InterPro" id="IPR019821">
    <property type="entry name" value="Kinesin_motor_CS"/>
</dbReference>
<keyword evidence="3 6" id="KW-0547">Nucleotide-binding</keyword>
<feature type="coiled-coil region" evidence="7">
    <location>
        <begin position="632"/>
        <end position="722"/>
    </location>
</feature>
<keyword evidence="2" id="KW-0493">Microtubule</keyword>
<comment type="caution">
    <text evidence="10">The sequence shown here is derived from an EMBL/GenBank/DDBJ whole genome shotgun (WGS) entry which is preliminary data.</text>
</comment>
<evidence type="ECO:0000313" key="10">
    <source>
        <dbReference type="EMBL" id="KAI3428304.1"/>
    </source>
</evidence>
<feature type="region of interest" description="Disordered" evidence="8">
    <location>
        <begin position="1099"/>
        <end position="1165"/>
    </location>
</feature>
<dbReference type="GO" id="GO:0005874">
    <property type="term" value="C:microtubule"/>
    <property type="evidence" value="ECO:0007669"/>
    <property type="project" value="UniProtKB-KW"/>
</dbReference>
<dbReference type="PROSITE" id="PS50067">
    <property type="entry name" value="KINESIN_MOTOR_2"/>
    <property type="match status" value="1"/>
</dbReference>
<dbReference type="EMBL" id="SIDB01000009">
    <property type="protein sequence ID" value="KAI3428304.1"/>
    <property type="molecule type" value="Genomic_DNA"/>
</dbReference>
<dbReference type="PROSITE" id="PS00411">
    <property type="entry name" value="KINESIN_MOTOR_1"/>
    <property type="match status" value="1"/>
</dbReference>
<dbReference type="SMART" id="SM00129">
    <property type="entry name" value="KISc"/>
    <property type="match status" value="1"/>
</dbReference>
<dbReference type="GO" id="GO:0007018">
    <property type="term" value="P:microtubule-based movement"/>
    <property type="evidence" value="ECO:0007669"/>
    <property type="project" value="InterPro"/>
</dbReference>
<keyword evidence="4 6" id="KW-0067">ATP-binding</keyword>
<accession>A0A9D4TKL2</accession>
<dbReference type="Gene3D" id="3.40.850.10">
    <property type="entry name" value="Kinesin motor domain"/>
    <property type="match status" value="1"/>
</dbReference>
<feature type="compositionally biased region" description="Low complexity" evidence="8">
    <location>
        <begin position="65"/>
        <end position="83"/>
    </location>
</feature>
<dbReference type="GO" id="GO:0008017">
    <property type="term" value="F:microtubule binding"/>
    <property type="evidence" value="ECO:0007669"/>
    <property type="project" value="InterPro"/>
</dbReference>
<dbReference type="GO" id="GO:0003777">
    <property type="term" value="F:microtubule motor activity"/>
    <property type="evidence" value="ECO:0007669"/>
    <property type="project" value="InterPro"/>
</dbReference>
<dbReference type="GO" id="GO:0005524">
    <property type="term" value="F:ATP binding"/>
    <property type="evidence" value="ECO:0007669"/>
    <property type="project" value="UniProtKB-UniRule"/>
</dbReference>
<gene>
    <name evidence="10" type="ORF">D9Q98_006683</name>
</gene>
<sequence>MSQAASREELLRAWKERKAASGGGGGLQANRPANSSQQPGALPIKPVPGLPPRLARSAASEKENAQAALPHGGPGAAAAAAAPDSIRKAFASGQQQQDMLQEFDVLQGKLQALKRDSLRPSVSGTGGPPVQRPKQQPTPSSTRPPEAAAARATQPAALHRSAEPITTRPLQHATAALPPRQQQAPQPAAKPQQQQQQQLAQQQASPASSQGGPADGYAPGSHAATAAAAPGAGGGVGVGGLAARLESLKRESVRPSLVGAQGVQFETVGQIDTQGLSRLAMQLFDDDQFKQLCEKGMNAQLTRSKDGATAETKIQELAGIVKLLRRGMGLMQVKANEFIAAACKFEKEVGQQVESMKLSSESEKRGMQVDLANCRKEVAASSAQLKHALANWQSELDMHKGEANRLRREMERVEGERGRLREDARKLEASKQCLEAELKDMRKAAKEEMSGLKLEHNSARQAVYELREAAERRQQALSEALAAAEARGAELETAAAAAHKAAEAAQQSAARLEGELGALQAAQGELQAEHCRLQEQQAAQQRDHERVVADSAVMLGDLQNWQERAEALLAELERERGAHAATQAQLEAAVATQASLTQQQAADQAAAEADRATASQREQAWAAERARLQAAVAAVSGERDELQALVQQAAAEMQEVQRRVEEGGSQAAKLGAEVQRLGTQVADLSAALEAEQAARSAAEREGKEKADKLERLENELEALQECTIGLGAGDQKEMLTRMLSKIAALEGAVAATDARRREIHNQLVELKGNIRVFCRIRPHPRSAVQCLPDNLSIRLAGPDGKEHTFGYDRVFRAEATQAAVFEEVSDLVQSALDGFKVCLFSYGQTGAGKTHTMQGSRSFEGQGIIPRAIAKILESVVKLRDQGWDYRLEASFIEVYNEQLRDLLAEPVPGRREAGKIHENNAIQHQPNGGHTVVLGAQRLAIESDADAEAITRRAAAARAVEATAMNAVSSRSHSVFMLYITGRHEASGTQLQGSLNLVDLAGSERLARSQAEGQRAKEACNINKSLSSLGDVFQALATKATHIPYRNSKLTHLLQPCLGGSGKTLMVVNVNPEPESVQESLCSLRFAAKVNQCETAAKGGAQRSISSTQDWGGAGPLTGRPSLAPTDAEARRMSLAGGGGGLKRKPAVPPAVAPARGIPRPRLG</sequence>
<organism evidence="10 11">
    <name type="scientific">Chlorella vulgaris</name>
    <name type="common">Green alga</name>
    <dbReference type="NCBI Taxonomy" id="3077"/>
    <lineage>
        <taxon>Eukaryota</taxon>
        <taxon>Viridiplantae</taxon>
        <taxon>Chlorophyta</taxon>
        <taxon>core chlorophytes</taxon>
        <taxon>Trebouxiophyceae</taxon>
        <taxon>Chlorellales</taxon>
        <taxon>Chlorellaceae</taxon>
        <taxon>Chlorella clade</taxon>
        <taxon>Chlorella</taxon>
    </lineage>
</organism>
<evidence type="ECO:0000256" key="4">
    <source>
        <dbReference type="ARBA" id="ARBA00022840"/>
    </source>
</evidence>
<dbReference type="InterPro" id="IPR027640">
    <property type="entry name" value="Kinesin-like_fam"/>
</dbReference>
<feature type="region of interest" description="Disordered" evidence="8">
    <location>
        <begin position="111"/>
        <end position="226"/>
    </location>
</feature>
<feature type="region of interest" description="Disordered" evidence="8">
    <location>
        <begin position="1"/>
        <end position="83"/>
    </location>
</feature>